<evidence type="ECO:0008006" key="3">
    <source>
        <dbReference type="Google" id="ProtNLM"/>
    </source>
</evidence>
<gene>
    <name evidence="1" type="ORF">MTR62_13190</name>
</gene>
<dbReference type="EMBL" id="JALHLF010000054">
    <property type="protein sequence ID" value="MCJ2183639.1"/>
    <property type="molecule type" value="Genomic_DNA"/>
</dbReference>
<dbReference type="RefSeq" id="WP_244021625.1">
    <property type="nucleotide sequence ID" value="NZ_JALHLF010000054.1"/>
</dbReference>
<proteinExistence type="predicted"/>
<comment type="caution">
    <text evidence="1">The sequence shown here is derived from an EMBL/GenBank/DDBJ whole genome shotgun (WGS) entry which is preliminary data.</text>
</comment>
<protein>
    <recommendedName>
        <fullName evidence="3">PAS domain-containing protein</fullName>
    </recommendedName>
</protein>
<reference evidence="1" key="1">
    <citation type="submission" date="2022-03" db="EMBL/GenBank/DDBJ databases">
        <title>Identification of a novel bacterium isolated from mangrove sediments.</title>
        <authorList>
            <person name="Pan X."/>
        </authorList>
    </citation>
    <scope>NUCLEOTIDE SEQUENCE</scope>
    <source>
        <strain evidence="1">B1949</strain>
    </source>
</reference>
<keyword evidence="2" id="KW-1185">Reference proteome</keyword>
<name>A0ABT0BF36_9SPHN</name>
<organism evidence="1 2">
    <name type="scientific">Novosphingobium organovorum</name>
    <dbReference type="NCBI Taxonomy" id="2930092"/>
    <lineage>
        <taxon>Bacteria</taxon>
        <taxon>Pseudomonadati</taxon>
        <taxon>Pseudomonadota</taxon>
        <taxon>Alphaproteobacteria</taxon>
        <taxon>Sphingomonadales</taxon>
        <taxon>Sphingomonadaceae</taxon>
        <taxon>Novosphingobium</taxon>
    </lineage>
</organism>
<accession>A0ABT0BF36</accession>
<dbReference type="Proteomes" id="UP001162881">
    <property type="component" value="Unassembled WGS sequence"/>
</dbReference>
<sequence>MSAETEAAAVGRDERRMQVRAYNFWASLLGDRMYPPISELHPEELPDFGPYSVLLDFAEGIEDPLIAYVGELIAAESDVTGDIFRLADVPGRSLLSRITDHYMQILGNQAPVGFEAEFVNQRGQTVLYRGILMPFSRDDIAIDYIYGVINWKTLEEEEARARAEARPAGSPEDAPRLPAMLREAAPMTEWADGPADSDFAYEPLPPTLELPSAQFGLAPGEAKALPAHDGPFEDLADWLAAARDEAHTADNGEARSRRALYCALARCHGLALAAQENPDDYAALVADAGLVVQPRAPLVALVKLVFGADYDKTRLTEFATAIAHAQRLELAPGGLGELLATTPGGLKAVVRAERDLRRAEAGDASAQRGRRADLREGLRQLPARTLDTAAHGNEFAVIVARRAPDGSLVLLGEIGDDDRLLDRAARHLLDG</sequence>
<evidence type="ECO:0000313" key="2">
    <source>
        <dbReference type="Proteomes" id="UP001162881"/>
    </source>
</evidence>
<evidence type="ECO:0000313" key="1">
    <source>
        <dbReference type="EMBL" id="MCJ2183639.1"/>
    </source>
</evidence>